<name>A0A166Y0I4_9PEZI</name>
<dbReference type="InterPro" id="IPR020904">
    <property type="entry name" value="Sc_DH/Rdtase_CS"/>
</dbReference>
<evidence type="ECO:0000313" key="5">
    <source>
        <dbReference type="EMBL" id="KZL77147.1"/>
    </source>
</evidence>
<evidence type="ECO:0000256" key="3">
    <source>
        <dbReference type="ARBA" id="ARBA00023002"/>
    </source>
</evidence>
<dbReference type="PRINTS" id="PR00080">
    <property type="entry name" value="SDRFAMILY"/>
</dbReference>
<evidence type="ECO:0000256" key="2">
    <source>
        <dbReference type="ARBA" id="ARBA00022857"/>
    </source>
</evidence>
<reference evidence="5 6" key="1">
    <citation type="submission" date="2015-06" db="EMBL/GenBank/DDBJ databases">
        <title>Survival trade-offs in plant roots during colonization by closely related pathogenic and mutualistic fungi.</title>
        <authorList>
            <person name="Hacquard S."/>
            <person name="Kracher B."/>
            <person name="Hiruma K."/>
            <person name="Weinman A."/>
            <person name="Muench P."/>
            <person name="Garrido Oter R."/>
            <person name="Ver Loren van Themaat E."/>
            <person name="Dallerey J.-F."/>
            <person name="Damm U."/>
            <person name="Henrissat B."/>
            <person name="Lespinet O."/>
            <person name="Thon M."/>
            <person name="Kemen E."/>
            <person name="McHardy A.C."/>
            <person name="Schulze-Lefert P."/>
            <person name="O'Connell R.J."/>
        </authorList>
    </citation>
    <scope>NUCLEOTIDE SEQUENCE [LARGE SCALE GENOMIC DNA]</scope>
    <source>
        <strain evidence="5 6">0861</strain>
    </source>
</reference>
<comment type="similarity">
    <text evidence="1 4">Belongs to the short-chain dehydrogenases/reductases (SDR) family.</text>
</comment>
<dbReference type="GO" id="GO:0016616">
    <property type="term" value="F:oxidoreductase activity, acting on the CH-OH group of donors, NAD or NADP as acceptor"/>
    <property type="evidence" value="ECO:0007669"/>
    <property type="project" value="TreeGrafter"/>
</dbReference>
<dbReference type="Gene3D" id="3.40.50.720">
    <property type="entry name" value="NAD(P)-binding Rossmann-like Domain"/>
    <property type="match status" value="1"/>
</dbReference>
<dbReference type="InterPro" id="IPR036291">
    <property type="entry name" value="NAD(P)-bd_dom_sf"/>
</dbReference>
<keyword evidence="3" id="KW-0560">Oxidoreductase</keyword>
<proteinExistence type="inferred from homology"/>
<dbReference type="SUPFAM" id="SSF51735">
    <property type="entry name" value="NAD(P)-binding Rossmann-fold domains"/>
    <property type="match status" value="1"/>
</dbReference>
<sequence length="436" mass="47838">MEAGLFHRPKLLEEDAQTAHALRACIIQTILGICLPFFLSSRVETQPKPRLSTLTVVIGIRRAGIMATLLKDLTIDTVAVVLRGTILNPRLTAPVAAAVTWILEPDTFGSRGVYMNLPPLRLAVWALTAAGLALRLHEQLNMWTANNWTRDGTWDWDKEIVLITGGSSGIGAAVAQELVARNPRTKVVVVDYVPLTWQPAPRSNVRYLQCDLSDKTAIRALCDRVRREVGNPTVLVNNAGLSRGFTVMDGTYTDVELTINTNLVAPFLLVKEFLPHMVGSNHGHIIHVGSMSAIMPPARIADYAATKAGLVALHEALQLELKHVHQAPKVRLTLGIFSFIRTPLFKGQTGQPAFLFPLLESETVARRLVDALYSGFGETIYLPGIMRYVAMLRGGPEWLSRVSREQTQKIKVDYVGYQKVNSKTGRLETPGGGSAA</sequence>
<evidence type="ECO:0000256" key="1">
    <source>
        <dbReference type="ARBA" id="ARBA00006484"/>
    </source>
</evidence>
<dbReference type="EMBL" id="LFIV01000009">
    <property type="protein sequence ID" value="KZL77147.1"/>
    <property type="molecule type" value="Genomic_DNA"/>
</dbReference>
<keyword evidence="2" id="KW-0521">NADP</keyword>
<accession>A0A166Y0I4</accession>
<dbReference type="STRING" id="708197.A0A166Y0I4"/>
<keyword evidence="6" id="KW-1185">Reference proteome</keyword>
<dbReference type="PANTHER" id="PTHR24322:SF736">
    <property type="entry name" value="RETINOL DEHYDROGENASE 10"/>
    <property type="match status" value="1"/>
</dbReference>
<evidence type="ECO:0000256" key="4">
    <source>
        <dbReference type="RuleBase" id="RU000363"/>
    </source>
</evidence>
<protein>
    <submittedName>
        <fullName evidence="5">Short-chain dehydrogenase</fullName>
    </submittedName>
</protein>
<evidence type="ECO:0000313" key="6">
    <source>
        <dbReference type="Proteomes" id="UP000076552"/>
    </source>
</evidence>
<gene>
    <name evidence="5" type="ORF">CT0861_09052</name>
</gene>
<dbReference type="PROSITE" id="PS00061">
    <property type="entry name" value="ADH_SHORT"/>
    <property type="match status" value="1"/>
</dbReference>
<dbReference type="AlphaFoldDB" id="A0A166Y0I4"/>
<dbReference type="Proteomes" id="UP000076552">
    <property type="component" value="Unassembled WGS sequence"/>
</dbReference>
<organism evidence="5 6">
    <name type="scientific">Colletotrichum tofieldiae</name>
    <dbReference type="NCBI Taxonomy" id="708197"/>
    <lineage>
        <taxon>Eukaryota</taxon>
        <taxon>Fungi</taxon>
        <taxon>Dikarya</taxon>
        <taxon>Ascomycota</taxon>
        <taxon>Pezizomycotina</taxon>
        <taxon>Sordariomycetes</taxon>
        <taxon>Hypocreomycetidae</taxon>
        <taxon>Glomerellales</taxon>
        <taxon>Glomerellaceae</taxon>
        <taxon>Colletotrichum</taxon>
        <taxon>Colletotrichum spaethianum species complex</taxon>
    </lineage>
</organism>
<dbReference type="PRINTS" id="PR00081">
    <property type="entry name" value="GDHRDH"/>
</dbReference>
<comment type="caution">
    <text evidence="5">The sequence shown here is derived from an EMBL/GenBank/DDBJ whole genome shotgun (WGS) entry which is preliminary data.</text>
</comment>
<dbReference type="InterPro" id="IPR002347">
    <property type="entry name" value="SDR_fam"/>
</dbReference>
<dbReference type="Pfam" id="PF00106">
    <property type="entry name" value="adh_short"/>
    <property type="match status" value="1"/>
</dbReference>
<dbReference type="PANTHER" id="PTHR24322">
    <property type="entry name" value="PKSB"/>
    <property type="match status" value="1"/>
</dbReference>